<dbReference type="SMART" id="SM01012">
    <property type="entry name" value="ANTAR"/>
    <property type="match status" value="1"/>
</dbReference>
<protein>
    <submittedName>
        <fullName evidence="5">GAF domain-containing protein</fullName>
    </submittedName>
    <submittedName>
        <fullName evidence="4">Transcriptional regulator</fullName>
    </submittedName>
</protein>
<accession>A0A511F945</accession>
<dbReference type="InterPro" id="IPR005561">
    <property type="entry name" value="ANTAR"/>
</dbReference>
<sequence length="211" mass="22418">MATYLQRYARTAADELGPGTHASITVRHFGATARAGSSSDRAARCDDVEERTQVGPCITAMRGMAPVVLPALGGEQRWPEWRAAFREQDFSSFAAVPVVVTARCEVALNLYSVGRREWDAADLAAVGRVADAAAVDVRERLDRAGPARRGDGAEARDRVAQAVGALMELRGCDAPDAQALLLRFAERSGAALPDVASWVLLAAVSRVGGSR</sequence>
<feature type="domain" description="ANTAR" evidence="3">
    <location>
        <begin position="138"/>
        <end position="200"/>
    </location>
</feature>
<dbReference type="EMBL" id="JACHDN010000001">
    <property type="protein sequence ID" value="MBB5471966.1"/>
    <property type="molecule type" value="Genomic_DNA"/>
</dbReference>
<dbReference type="InterPro" id="IPR029016">
    <property type="entry name" value="GAF-like_dom_sf"/>
</dbReference>
<dbReference type="EMBL" id="BJVQ01000007">
    <property type="protein sequence ID" value="GEL45806.1"/>
    <property type="molecule type" value="Genomic_DNA"/>
</dbReference>
<proteinExistence type="predicted"/>
<evidence type="ECO:0000259" key="3">
    <source>
        <dbReference type="PROSITE" id="PS50921"/>
    </source>
</evidence>
<name>A0A511F945_9CELL</name>
<evidence type="ECO:0000256" key="1">
    <source>
        <dbReference type="ARBA" id="ARBA00023015"/>
    </source>
</evidence>
<evidence type="ECO:0000256" key="2">
    <source>
        <dbReference type="ARBA" id="ARBA00023163"/>
    </source>
</evidence>
<dbReference type="SUPFAM" id="SSF55781">
    <property type="entry name" value="GAF domain-like"/>
    <property type="match status" value="1"/>
</dbReference>
<dbReference type="Pfam" id="PF01590">
    <property type="entry name" value="GAF"/>
    <property type="match status" value="1"/>
</dbReference>
<dbReference type="OrthoDB" id="3688893at2"/>
<dbReference type="GO" id="GO:0003723">
    <property type="term" value="F:RNA binding"/>
    <property type="evidence" value="ECO:0007669"/>
    <property type="project" value="InterPro"/>
</dbReference>
<keyword evidence="1" id="KW-0805">Transcription regulation</keyword>
<dbReference type="InterPro" id="IPR003018">
    <property type="entry name" value="GAF"/>
</dbReference>
<dbReference type="AlphaFoldDB" id="A0A511F945"/>
<dbReference type="Proteomes" id="UP000321723">
    <property type="component" value="Unassembled WGS sequence"/>
</dbReference>
<organism evidence="4 6">
    <name type="scientific">Cellulomonas hominis</name>
    <dbReference type="NCBI Taxonomy" id="156981"/>
    <lineage>
        <taxon>Bacteria</taxon>
        <taxon>Bacillati</taxon>
        <taxon>Actinomycetota</taxon>
        <taxon>Actinomycetes</taxon>
        <taxon>Micrococcales</taxon>
        <taxon>Cellulomonadaceae</taxon>
        <taxon>Cellulomonas</taxon>
    </lineage>
</organism>
<dbReference type="Pfam" id="PF03861">
    <property type="entry name" value="ANTAR"/>
    <property type="match status" value="1"/>
</dbReference>
<reference evidence="4 6" key="1">
    <citation type="submission" date="2019-07" db="EMBL/GenBank/DDBJ databases">
        <title>Whole genome shotgun sequence of Cellulomonas hominis NBRC 16055.</title>
        <authorList>
            <person name="Hosoyama A."/>
            <person name="Uohara A."/>
            <person name="Ohji S."/>
            <person name="Ichikawa N."/>
        </authorList>
    </citation>
    <scope>NUCLEOTIDE SEQUENCE [LARGE SCALE GENOMIC DNA]</scope>
    <source>
        <strain evidence="4 6">NBRC 16055</strain>
    </source>
</reference>
<evidence type="ECO:0000313" key="7">
    <source>
        <dbReference type="Proteomes" id="UP000564629"/>
    </source>
</evidence>
<evidence type="ECO:0000313" key="5">
    <source>
        <dbReference type="EMBL" id="MBB5471966.1"/>
    </source>
</evidence>
<dbReference type="PROSITE" id="PS50921">
    <property type="entry name" value="ANTAR"/>
    <property type="match status" value="1"/>
</dbReference>
<evidence type="ECO:0000313" key="6">
    <source>
        <dbReference type="Proteomes" id="UP000321723"/>
    </source>
</evidence>
<comment type="caution">
    <text evidence="4">The sequence shown here is derived from an EMBL/GenBank/DDBJ whole genome shotgun (WGS) entry which is preliminary data.</text>
</comment>
<dbReference type="Proteomes" id="UP000564629">
    <property type="component" value="Unassembled WGS sequence"/>
</dbReference>
<dbReference type="Gene3D" id="3.30.450.40">
    <property type="match status" value="1"/>
</dbReference>
<gene>
    <name evidence="4" type="ORF">CHO01_09220</name>
    <name evidence="5" type="ORF">HNR08_000702</name>
</gene>
<evidence type="ECO:0000313" key="4">
    <source>
        <dbReference type="EMBL" id="GEL45806.1"/>
    </source>
</evidence>
<dbReference type="RefSeq" id="WP_146834268.1">
    <property type="nucleotide sequence ID" value="NZ_BJVQ01000007.1"/>
</dbReference>
<reference evidence="5 7" key="2">
    <citation type="submission" date="2020-08" db="EMBL/GenBank/DDBJ databases">
        <title>Sequencing the genomes of 1000 actinobacteria strains.</title>
        <authorList>
            <person name="Klenk H.-P."/>
        </authorList>
    </citation>
    <scope>NUCLEOTIDE SEQUENCE [LARGE SCALE GENOMIC DNA]</scope>
    <source>
        <strain evidence="5 7">DSM 9581</strain>
    </source>
</reference>
<keyword evidence="2" id="KW-0804">Transcription</keyword>
<dbReference type="Gene3D" id="1.10.10.10">
    <property type="entry name" value="Winged helix-like DNA-binding domain superfamily/Winged helix DNA-binding domain"/>
    <property type="match status" value="1"/>
</dbReference>
<keyword evidence="6" id="KW-1185">Reference proteome</keyword>
<dbReference type="InterPro" id="IPR036388">
    <property type="entry name" value="WH-like_DNA-bd_sf"/>
</dbReference>